<dbReference type="EMBL" id="LGGP01000014">
    <property type="protein sequence ID" value="KUK82123.1"/>
    <property type="molecule type" value="Genomic_DNA"/>
</dbReference>
<dbReference type="AlphaFoldDB" id="A0A101HT05"/>
<proteinExistence type="predicted"/>
<accession>A0A101HT05</accession>
<protein>
    <submittedName>
        <fullName evidence="1">Uncharacterized protein</fullName>
    </submittedName>
</protein>
<dbReference type="Proteomes" id="UP000054092">
    <property type="component" value="Unassembled WGS sequence"/>
</dbReference>
<dbReference type="PATRIC" id="fig|1184387.3.peg.456"/>
<organism evidence="1 2">
    <name type="scientific">Mesotoga prima</name>
    <dbReference type="NCBI Taxonomy" id="1184387"/>
    <lineage>
        <taxon>Bacteria</taxon>
        <taxon>Thermotogati</taxon>
        <taxon>Thermotogota</taxon>
        <taxon>Thermotogae</taxon>
        <taxon>Kosmotogales</taxon>
        <taxon>Kosmotogaceae</taxon>
        <taxon>Mesotoga</taxon>
    </lineage>
</organism>
<gene>
    <name evidence="1" type="ORF">XD94_0162</name>
</gene>
<comment type="caution">
    <text evidence="1">The sequence shown here is derived from an EMBL/GenBank/DDBJ whole genome shotgun (WGS) entry which is preliminary data.</text>
</comment>
<evidence type="ECO:0000313" key="1">
    <source>
        <dbReference type="EMBL" id="KUK82123.1"/>
    </source>
</evidence>
<sequence length="75" mass="8046">MEFVGVFTADGGSAIVPESDIQFTITDLPSEDYSATCLLSDEIDSLEGILPNEEGMYSLTIAVLDCNEEYTGSSQ</sequence>
<name>A0A101HT05_9BACT</name>
<reference evidence="2" key="1">
    <citation type="journal article" date="2015" name="MBio">
        <title>Genome-Resolved Metagenomic Analysis Reveals Roles for Candidate Phyla and Other Microbial Community Members in Biogeochemical Transformations in Oil Reservoirs.</title>
        <authorList>
            <person name="Hu P."/>
            <person name="Tom L."/>
            <person name="Singh A."/>
            <person name="Thomas B.C."/>
            <person name="Baker B.J."/>
            <person name="Piceno Y.M."/>
            <person name="Andersen G.L."/>
            <person name="Banfield J.F."/>
        </authorList>
    </citation>
    <scope>NUCLEOTIDE SEQUENCE [LARGE SCALE GENOMIC DNA]</scope>
</reference>
<evidence type="ECO:0000313" key="2">
    <source>
        <dbReference type="Proteomes" id="UP000054092"/>
    </source>
</evidence>